<evidence type="ECO:0000256" key="1">
    <source>
        <dbReference type="SAM" id="MobiDB-lite"/>
    </source>
</evidence>
<evidence type="ECO:0008006" key="4">
    <source>
        <dbReference type="Google" id="ProtNLM"/>
    </source>
</evidence>
<reference evidence="2 3" key="1">
    <citation type="journal article" date="2020" name="Syst. Appl. Microbiol.">
        <title>Alienimonas chondri sp. nov., a novel planctomycete isolated from the biofilm of the red alga Chondrus crispus.</title>
        <authorList>
            <person name="Vitorino I."/>
            <person name="Albuquerque L."/>
            <person name="Wiegand S."/>
            <person name="Kallscheuer N."/>
            <person name="da Costa M.S."/>
            <person name="Lobo-da-Cunha A."/>
            <person name="Jogler C."/>
            <person name="Lage O.M."/>
        </authorList>
    </citation>
    <scope>NUCLEOTIDE SEQUENCE [LARGE SCALE GENOMIC DNA]</scope>
    <source>
        <strain evidence="2 3">LzC2</strain>
    </source>
</reference>
<sequence>MRLTLRTLLAYLDDQLTPAEAREIGTKLQETPAARELAERAKETIRRRRLGVPGDPTAGGDAGAPKPAGPALDPNEVGAYLDNALPPERVAAVEQVCLSDDAHLAEVAAGHQILTQVLSEPVAVPPTLAARLVSLAPTAVDPDDPARYARPAHKSVPEMAAVPAGLAPAGAGFEAGLPEHLRQNTRSSWTWLPYAVVALLAALWLGTLFVDADLFNWGENADATDPNASGLTPAAVAAAEAEAGRATQGDDVEAEGAATESPAQEAARLAVEAEAAADAAEAARLATTMPVDPPPPETGAAPDSADPDADAQPTAIASGESVMADPTAPDATADGATTPDATAVPVVPAPQPAARLTVAEGGGLFALDPERRGFYAVPVGETVPTGVPLVVPEPLRALLSLEGETLSIELLGGTRALFAAAKPEGAESALNLSNGRIRIQSDAGASEDTENATIVLTAGGAQWRLTPQPGATAAVIVEPRRPRGAGADLAGSPGRAAMAVLGGAVKVVDLSPGSSGQPVPLPADSTAALVTSEGLLAAPGAAPAAAAGMFTEGVPGWAAGNPPTEAETLLADQFAEALLPGQPLEVSLPPLVEAEREIPARQAVATLALAGRAEDLARALKRTPHPSVVLVAADGLRTLLGRDPEQDAAVNDALDREFPPEARLSLGRLLDRLTAAEARDPRISAEMIAALESPELAVRTLAIAELERLTGVTKSYRPLDSPSQRESAIKRWVRELERNGALLPPEPESEPGAEPVDPAAGNAVPPVDPIGIDLDNIVPGDL</sequence>
<feature type="region of interest" description="Disordered" evidence="1">
    <location>
        <begin position="288"/>
        <end position="346"/>
    </location>
</feature>
<protein>
    <recommendedName>
        <fullName evidence="4">FecR protein domain-containing protein</fullName>
    </recommendedName>
</protein>
<proteinExistence type="predicted"/>
<feature type="compositionally biased region" description="Low complexity" evidence="1">
    <location>
        <begin position="300"/>
        <end position="317"/>
    </location>
</feature>
<keyword evidence="3" id="KW-1185">Reference proteome</keyword>
<accession>A0ABX1VA99</accession>
<dbReference type="Proteomes" id="UP000609651">
    <property type="component" value="Unassembled WGS sequence"/>
</dbReference>
<dbReference type="RefSeq" id="WP_171184143.1">
    <property type="nucleotide sequence ID" value="NZ_WTPX01000017.1"/>
</dbReference>
<feature type="region of interest" description="Disordered" evidence="1">
    <location>
        <begin position="740"/>
        <end position="772"/>
    </location>
</feature>
<gene>
    <name evidence="2" type="ORF">LzC2_08620</name>
</gene>
<evidence type="ECO:0000313" key="2">
    <source>
        <dbReference type="EMBL" id="NNJ24802.1"/>
    </source>
</evidence>
<feature type="region of interest" description="Disordered" evidence="1">
    <location>
        <begin position="240"/>
        <end position="264"/>
    </location>
</feature>
<dbReference type="EMBL" id="WTPX01000017">
    <property type="protein sequence ID" value="NNJ24802.1"/>
    <property type="molecule type" value="Genomic_DNA"/>
</dbReference>
<feature type="compositionally biased region" description="Low complexity" evidence="1">
    <location>
        <begin position="324"/>
        <end position="346"/>
    </location>
</feature>
<name>A0ABX1VA99_9PLAN</name>
<comment type="caution">
    <text evidence="2">The sequence shown here is derived from an EMBL/GenBank/DDBJ whole genome shotgun (WGS) entry which is preliminary data.</text>
</comment>
<feature type="region of interest" description="Disordered" evidence="1">
    <location>
        <begin position="45"/>
        <end position="70"/>
    </location>
</feature>
<organism evidence="2 3">
    <name type="scientific">Alienimonas chondri</name>
    <dbReference type="NCBI Taxonomy" id="2681879"/>
    <lineage>
        <taxon>Bacteria</taxon>
        <taxon>Pseudomonadati</taxon>
        <taxon>Planctomycetota</taxon>
        <taxon>Planctomycetia</taxon>
        <taxon>Planctomycetales</taxon>
        <taxon>Planctomycetaceae</taxon>
        <taxon>Alienimonas</taxon>
    </lineage>
</organism>
<feature type="compositionally biased region" description="Low complexity" evidence="1">
    <location>
        <begin position="51"/>
        <end position="70"/>
    </location>
</feature>
<evidence type="ECO:0000313" key="3">
    <source>
        <dbReference type="Proteomes" id="UP000609651"/>
    </source>
</evidence>